<accession>A0A1G5N9B6</accession>
<dbReference type="RefSeq" id="WP_092811449.1">
    <property type="nucleotide sequence ID" value="NZ_FMVW01000003.1"/>
</dbReference>
<feature type="signal peptide" evidence="2">
    <location>
        <begin position="1"/>
        <end position="24"/>
    </location>
</feature>
<keyword evidence="2" id="KW-0732">Signal</keyword>
<feature type="region of interest" description="Disordered" evidence="1">
    <location>
        <begin position="46"/>
        <end position="68"/>
    </location>
</feature>
<evidence type="ECO:0000313" key="4">
    <source>
        <dbReference type="Proteomes" id="UP000199347"/>
    </source>
</evidence>
<dbReference type="EMBL" id="FMVW01000003">
    <property type="protein sequence ID" value="SCZ34035.1"/>
    <property type="molecule type" value="Genomic_DNA"/>
</dbReference>
<evidence type="ECO:0000313" key="3">
    <source>
        <dbReference type="EMBL" id="SCZ34035.1"/>
    </source>
</evidence>
<evidence type="ECO:0000256" key="2">
    <source>
        <dbReference type="SAM" id="SignalP"/>
    </source>
</evidence>
<dbReference type="STRING" id="1120955.SAMN03080610_01624"/>
<organism evidence="3 4">
    <name type="scientific">Afifella marina DSM 2698</name>
    <dbReference type="NCBI Taxonomy" id="1120955"/>
    <lineage>
        <taxon>Bacteria</taxon>
        <taxon>Pseudomonadati</taxon>
        <taxon>Pseudomonadota</taxon>
        <taxon>Alphaproteobacteria</taxon>
        <taxon>Hyphomicrobiales</taxon>
        <taxon>Afifellaceae</taxon>
        <taxon>Afifella</taxon>
    </lineage>
</organism>
<evidence type="ECO:0000256" key="1">
    <source>
        <dbReference type="SAM" id="MobiDB-lite"/>
    </source>
</evidence>
<reference evidence="3 4" key="1">
    <citation type="submission" date="2016-10" db="EMBL/GenBank/DDBJ databases">
        <authorList>
            <person name="de Groot N.N."/>
        </authorList>
    </citation>
    <scope>NUCLEOTIDE SEQUENCE [LARGE SCALE GENOMIC DNA]</scope>
    <source>
        <strain evidence="3 4">DSM 2698</strain>
    </source>
</reference>
<gene>
    <name evidence="3" type="ORF">SAMN03080610_01624</name>
</gene>
<keyword evidence="4" id="KW-1185">Reference proteome</keyword>
<dbReference type="AlphaFoldDB" id="A0A1G5N9B6"/>
<feature type="chain" id="PRO_5011729244" evidence="2">
    <location>
        <begin position="25"/>
        <end position="68"/>
    </location>
</feature>
<dbReference type="Proteomes" id="UP000199347">
    <property type="component" value="Unassembled WGS sequence"/>
</dbReference>
<protein>
    <submittedName>
        <fullName evidence="3">Uncharacterized protein</fullName>
    </submittedName>
</protein>
<sequence length="68" mass="7084">MKQIIIRAAVVVAISGMFAAPAFAEDAGLVNYLNAQTRAQVEAYKKSLGKNKSEKSSNPSGMGAGIRG</sequence>
<name>A0A1G5N9B6_AFIMA</name>
<proteinExistence type="predicted"/>